<dbReference type="Proteomes" id="UP000054695">
    <property type="component" value="Unassembled WGS sequence"/>
</dbReference>
<accession>A0A0W0RV79</accession>
<feature type="chain" id="PRO_5006911307" evidence="1">
    <location>
        <begin position="19"/>
        <end position="245"/>
    </location>
</feature>
<dbReference type="InterPro" id="IPR006860">
    <property type="entry name" value="FecR"/>
</dbReference>
<reference evidence="3 4" key="1">
    <citation type="submission" date="2015-11" db="EMBL/GenBank/DDBJ databases">
        <title>Genomic analysis of 38 Legionella species identifies large and diverse effector repertoires.</title>
        <authorList>
            <person name="Burstein D."/>
            <person name="Amaro F."/>
            <person name="Zusman T."/>
            <person name="Lifshitz Z."/>
            <person name="Cohen O."/>
            <person name="Gilbert J.A."/>
            <person name="Pupko T."/>
            <person name="Shuman H.A."/>
            <person name="Segal G."/>
        </authorList>
    </citation>
    <scope>NUCLEOTIDE SEQUENCE [LARGE SCALE GENOMIC DNA]</scope>
    <source>
        <strain evidence="3 4">WIGA</strain>
    </source>
</reference>
<dbReference type="RefSeq" id="WP_058458754.1">
    <property type="nucleotide sequence ID" value="NZ_CAAAIY010000004.1"/>
</dbReference>
<feature type="domain" description="FecR protein" evidence="2">
    <location>
        <begin position="52"/>
        <end position="146"/>
    </location>
</feature>
<evidence type="ECO:0000313" key="4">
    <source>
        <dbReference type="Proteomes" id="UP000054695"/>
    </source>
</evidence>
<evidence type="ECO:0000256" key="1">
    <source>
        <dbReference type="SAM" id="SignalP"/>
    </source>
</evidence>
<dbReference type="OrthoDB" id="5653756at2"/>
<dbReference type="STRING" id="447.Lboz_1074"/>
<organism evidence="3 4">
    <name type="scientific">Legionella bozemanae</name>
    <name type="common">Fluoribacter bozemanae</name>
    <dbReference type="NCBI Taxonomy" id="447"/>
    <lineage>
        <taxon>Bacteria</taxon>
        <taxon>Pseudomonadati</taxon>
        <taxon>Pseudomonadota</taxon>
        <taxon>Gammaproteobacteria</taxon>
        <taxon>Legionellales</taxon>
        <taxon>Legionellaceae</taxon>
        <taxon>Legionella</taxon>
    </lineage>
</organism>
<evidence type="ECO:0000259" key="2">
    <source>
        <dbReference type="Pfam" id="PF04773"/>
    </source>
</evidence>
<protein>
    <submittedName>
        <fullName evidence="3">FecR protein</fullName>
    </submittedName>
</protein>
<feature type="signal peptide" evidence="1">
    <location>
        <begin position="1"/>
        <end position="18"/>
    </location>
</feature>
<proteinExistence type="predicted"/>
<dbReference type="Pfam" id="PF04773">
    <property type="entry name" value="FecR"/>
    <property type="match status" value="1"/>
</dbReference>
<keyword evidence="4" id="KW-1185">Reference proteome</keyword>
<dbReference type="AlphaFoldDB" id="A0A0W0RV79"/>
<gene>
    <name evidence="3" type="ORF">Lboz_1074</name>
</gene>
<dbReference type="PANTHER" id="PTHR38731">
    <property type="entry name" value="LIPL45-RELATED LIPOPROTEIN-RELATED"/>
    <property type="match status" value="1"/>
</dbReference>
<comment type="caution">
    <text evidence="3">The sequence shown here is derived from an EMBL/GenBank/DDBJ whole genome shotgun (WGS) entry which is preliminary data.</text>
</comment>
<evidence type="ECO:0000313" key="3">
    <source>
        <dbReference type="EMBL" id="KTC75087.1"/>
    </source>
</evidence>
<dbReference type="PATRIC" id="fig|447.4.peg.1154"/>
<sequence length="245" mass="25413">MKKVIFTGLLMLASQLFAQSAATVLFTQKKVVARHNGAERGITRGSSVGVGDEVVTGDGAAANLQYTNGALVSMGENSNYKILAYAPKEAVQIKAELSKGKLEIKTPEKIKESLKTPILSLAILGTNVRVYVVGKATYIQVIEGLVLARGEYLRPGASVRVTADRMINAPFPKEGEVKTAAVTAVSVIETETGSTASTGSGSGADSVSFVSTVEVMSTSTTTATEAAQVAAIADISLVCQTPATL</sequence>
<name>A0A0W0RV79_LEGBO</name>
<keyword evidence="1" id="KW-0732">Signal</keyword>
<dbReference type="EMBL" id="LNXU01000012">
    <property type="protein sequence ID" value="KTC75087.1"/>
    <property type="molecule type" value="Genomic_DNA"/>
</dbReference>